<dbReference type="PANTHER" id="PTHR46238">
    <property type="entry name" value="REVERSE TRANSCRIPTASE DOMAIN-CONTAINING PROTEIN"/>
    <property type="match status" value="1"/>
</dbReference>
<evidence type="ECO:0000313" key="2">
    <source>
        <dbReference type="EMBL" id="KAG5608684.1"/>
    </source>
</evidence>
<dbReference type="EMBL" id="JACXVP010000004">
    <property type="protein sequence ID" value="KAG5608684.1"/>
    <property type="molecule type" value="Genomic_DNA"/>
</dbReference>
<dbReference type="Proteomes" id="UP000824120">
    <property type="component" value="Chromosome 4"/>
</dbReference>
<name>A0A9J5ZB42_SOLCO</name>
<proteinExistence type="predicted"/>
<dbReference type="AlphaFoldDB" id="A0A9J5ZB42"/>
<reference evidence="2 3" key="1">
    <citation type="submission" date="2020-09" db="EMBL/GenBank/DDBJ databases">
        <title>De no assembly of potato wild relative species, Solanum commersonii.</title>
        <authorList>
            <person name="Cho K."/>
        </authorList>
    </citation>
    <scope>NUCLEOTIDE SEQUENCE [LARGE SCALE GENOMIC DNA]</scope>
    <source>
        <strain evidence="2">LZ3.2</strain>
        <tissue evidence="2">Leaf</tissue>
    </source>
</reference>
<accession>A0A9J5ZB42</accession>
<comment type="caution">
    <text evidence="2">The sequence shown here is derived from an EMBL/GenBank/DDBJ whole genome shotgun (WGS) entry which is preliminary data.</text>
</comment>
<gene>
    <name evidence="2" type="ORF">H5410_019965</name>
</gene>
<evidence type="ECO:0000313" key="3">
    <source>
        <dbReference type="Proteomes" id="UP000824120"/>
    </source>
</evidence>
<organism evidence="2 3">
    <name type="scientific">Solanum commersonii</name>
    <name type="common">Commerson's wild potato</name>
    <name type="synonym">Commerson's nightshade</name>
    <dbReference type="NCBI Taxonomy" id="4109"/>
    <lineage>
        <taxon>Eukaryota</taxon>
        <taxon>Viridiplantae</taxon>
        <taxon>Streptophyta</taxon>
        <taxon>Embryophyta</taxon>
        <taxon>Tracheophyta</taxon>
        <taxon>Spermatophyta</taxon>
        <taxon>Magnoliopsida</taxon>
        <taxon>eudicotyledons</taxon>
        <taxon>Gunneridae</taxon>
        <taxon>Pentapetalae</taxon>
        <taxon>asterids</taxon>
        <taxon>lamiids</taxon>
        <taxon>Solanales</taxon>
        <taxon>Solanaceae</taxon>
        <taxon>Solanoideae</taxon>
        <taxon>Solaneae</taxon>
        <taxon>Solanum</taxon>
    </lineage>
</organism>
<dbReference type="PANTHER" id="PTHR46238:SF8">
    <property type="entry name" value="ENDONUCLEASE_EXONUCLEASE_PHOSPHATASE DOMAIN-CONTAINING PROTEIN"/>
    <property type="match status" value="1"/>
</dbReference>
<evidence type="ECO:0000256" key="1">
    <source>
        <dbReference type="SAM" id="Phobius"/>
    </source>
</evidence>
<feature type="transmembrane region" description="Helical" evidence="1">
    <location>
        <begin position="144"/>
        <end position="174"/>
    </location>
</feature>
<keyword evidence="1" id="KW-0812">Transmembrane</keyword>
<keyword evidence="1" id="KW-1133">Transmembrane helix</keyword>
<keyword evidence="3" id="KW-1185">Reference proteome</keyword>
<sequence>MEVGKQWCFSYQVFSEKLLVRVEEGFPLSSRERNFNYFGSFIYGNGEIDNDVTHHIGAMGKISRLASRVLCDEKVLSKLKTDFVVWVAFWSVKNSHAKKMQVAKMRMLRWMCEHMMKRCEKLDIVGSRRGRGRPKKYWGEGRRLVGSGALSCFSIGLGLVVDWCTMSVVVLVLFM</sequence>
<keyword evidence="1" id="KW-0472">Membrane</keyword>
<protein>
    <submittedName>
        <fullName evidence="2">Uncharacterized protein</fullName>
    </submittedName>
</protein>